<keyword evidence="3" id="KW-0472">Membrane</keyword>
<dbReference type="PANTHER" id="PTHR33392:SF6">
    <property type="entry name" value="POLYISOPRENYL-TEICHOIC ACID--PEPTIDOGLYCAN TEICHOIC ACID TRANSFERASE TAGU"/>
    <property type="match status" value="1"/>
</dbReference>
<dbReference type="Pfam" id="PF03816">
    <property type="entry name" value="LytR_cpsA_psr"/>
    <property type="match status" value="1"/>
</dbReference>
<accession>A0ABQ4BME0</accession>
<comment type="caution">
    <text evidence="5">The sequence shown here is derived from an EMBL/GenBank/DDBJ whole genome shotgun (WGS) entry which is preliminary data.</text>
</comment>
<dbReference type="Gene3D" id="3.40.630.190">
    <property type="entry name" value="LCP protein"/>
    <property type="match status" value="1"/>
</dbReference>
<evidence type="ECO:0000259" key="4">
    <source>
        <dbReference type="Pfam" id="PF03816"/>
    </source>
</evidence>
<feature type="compositionally biased region" description="Gly residues" evidence="2">
    <location>
        <begin position="14"/>
        <end position="26"/>
    </location>
</feature>
<dbReference type="NCBIfam" id="TIGR00350">
    <property type="entry name" value="lytR_cpsA_psr"/>
    <property type="match status" value="1"/>
</dbReference>
<keyword evidence="3" id="KW-0812">Transmembrane</keyword>
<feature type="domain" description="Cell envelope-related transcriptional attenuator" evidence="4">
    <location>
        <begin position="121"/>
        <end position="295"/>
    </location>
</feature>
<evidence type="ECO:0000313" key="6">
    <source>
        <dbReference type="Proteomes" id="UP000624709"/>
    </source>
</evidence>
<evidence type="ECO:0000256" key="1">
    <source>
        <dbReference type="ARBA" id="ARBA00006068"/>
    </source>
</evidence>
<evidence type="ECO:0000256" key="3">
    <source>
        <dbReference type="SAM" id="Phobius"/>
    </source>
</evidence>
<comment type="similarity">
    <text evidence="1">Belongs to the LytR/CpsA/Psr (LCP) family.</text>
</comment>
<protein>
    <recommendedName>
        <fullName evidence="4">Cell envelope-related transcriptional attenuator domain-containing protein</fullName>
    </recommendedName>
</protein>
<name>A0ABQ4BME0_9ACTN</name>
<dbReference type="PANTHER" id="PTHR33392">
    <property type="entry name" value="POLYISOPRENYL-TEICHOIC ACID--PEPTIDOGLYCAN TEICHOIC ACID TRANSFERASE TAGU"/>
    <property type="match status" value="1"/>
</dbReference>
<dbReference type="RefSeq" id="WP_203829249.1">
    <property type="nucleotide sequence ID" value="NZ_BAAATY010000015.1"/>
</dbReference>
<feature type="compositionally biased region" description="Basic residues" evidence="2">
    <location>
        <begin position="27"/>
        <end position="38"/>
    </location>
</feature>
<keyword evidence="3" id="KW-1133">Transmembrane helix</keyword>
<feature type="transmembrane region" description="Helical" evidence="3">
    <location>
        <begin position="44"/>
        <end position="67"/>
    </location>
</feature>
<dbReference type="EMBL" id="BOMS01000124">
    <property type="protein sequence ID" value="GIE71395.1"/>
    <property type="molecule type" value="Genomic_DNA"/>
</dbReference>
<proteinExistence type="inferred from homology"/>
<feature type="region of interest" description="Disordered" evidence="2">
    <location>
        <begin position="1"/>
        <end position="39"/>
    </location>
</feature>
<gene>
    <name evidence="5" type="ORF">Apa02nite_075030</name>
</gene>
<dbReference type="Proteomes" id="UP000624709">
    <property type="component" value="Unassembled WGS sequence"/>
</dbReference>
<keyword evidence="6" id="KW-1185">Reference proteome</keyword>
<reference evidence="5 6" key="1">
    <citation type="submission" date="2021-01" db="EMBL/GenBank/DDBJ databases">
        <title>Whole genome shotgun sequence of Actinoplanes palleronii NBRC 14916.</title>
        <authorList>
            <person name="Komaki H."/>
            <person name="Tamura T."/>
        </authorList>
    </citation>
    <scope>NUCLEOTIDE SEQUENCE [LARGE SCALE GENOMIC DNA]</scope>
    <source>
        <strain evidence="5 6">NBRC 14916</strain>
    </source>
</reference>
<dbReference type="InterPro" id="IPR004474">
    <property type="entry name" value="LytR_CpsA_psr"/>
</dbReference>
<dbReference type="InterPro" id="IPR050922">
    <property type="entry name" value="LytR/CpsA/Psr_CW_biosynth"/>
</dbReference>
<organism evidence="5 6">
    <name type="scientific">Actinoplanes palleronii</name>
    <dbReference type="NCBI Taxonomy" id="113570"/>
    <lineage>
        <taxon>Bacteria</taxon>
        <taxon>Bacillati</taxon>
        <taxon>Actinomycetota</taxon>
        <taxon>Actinomycetes</taxon>
        <taxon>Micromonosporales</taxon>
        <taxon>Micromonosporaceae</taxon>
        <taxon>Actinoplanes</taxon>
    </lineage>
</organism>
<evidence type="ECO:0000313" key="5">
    <source>
        <dbReference type="EMBL" id="GIE71395.1"/>
    </source>
</evidence>
<sequence length="396" mass="41937">MPVATNRQPLAEGSPGGTYGGGSGGGKAKKAKPKRRRSPLWTKLTTALGALLLLASLGTGVTAKYLLSQVTSNVQTTESVLDSGDGVGAVSTGKLPTGAINLLMLGLDTRAGWEESGEGSRSDTIIVLHIPAAHDKAQMISIPRDTLAEIPGAGTEKINGAFYYGSTGKGGWKGGATLAAKTVHNLTGISFDGVIVIDFAGFKDILEALGGVHMCVDMDMWSSHYIINSKGKVEYAKGADPLTAPKNALWFKKGCRDMAAWEALEYSRIRHSAHGDYDRQRHQQQLLKAMAKKATSSGVLTDLSKVSKLLAAAGSSLKMDTNKVSTQDFFFGLKNLATADMMPIRSNSGNFNSSQNNNGELINDVTKQLFEAAAADKMEPFLLGHPEMVIDSNSTS</sequence>
<evidence type="ECO:0000256" key="2">
    <source>
        <dbReference type="SAM" id="MobiDB-lite"/>
    </source>
</evidence>